<evidence type="ECO:0000256" key="6">
    <source>
        <dbReference type="ARBA" id="ARBA00023002"/>
    </source>
</evidence>
<comment type="function">
    <text evidence="1">Catalyzes the reversible oxidation of 3-phospho-D-glycerate to 3-phosphonooxypyruvate, the first step of the phosphorylated L-serine biosynthesis pathway. Also catalyzes the reversible oxidation of 2-hydroxyglutarate to 2-oxoglutarate.</text>
</comment>
<accession>A0ABZ2J2T5</accession>
<keyword evidence="5 11" id="KW-0028">Amino-acid biosynthesis</keyword>
<evidence type="ECO:0000313" key="14">
    <source>
        <dbReference type="Proteomes" id="UP001375370"/>
    </source>
</evidence>
<dbReference type="InterPro" id="IPR029753">
    <property type="entry name" value="D-isomer_DH_CS"/>
</dbReference>
<dbReference type="InterPro" id="IPR006140">
    <property type="entry name" value="D-isomer_DH_NAD-bd"/>
</dbReference>
<comment type="catalytic activity">
    <reaction evidence="9">
        <text>(R)-2-hydroxyglutarate + NAD(+) = 2-oxoglutarate + NADH + H(+)</text>
        <dbReference type="Rhea" id="RHEA:49612"/>
        <dbReference type="ChEBI" id="CHEBI:15378"/>
        <dbReference type="ChEBI" id="CHEBI:15801"/>
        <dbReference type="ChEBI" id="CHEBI:16810"/>
        <dbReference type="ChEBI" id="CHEBI:57540"/>
        <dbReference type="ChEBI" id="CHEBI:57945"/>
        <dbReference type="EC" id="1.1.1.399"/>
    </reaction>
</comment>
<dbReference type="RefSeq" id="WP_338737333.1">
    <property type="nucleotide sequence ID" value="NZ_CP146612.1"/>
</dbReference>
<dbReference type="InterPro" id="IPR002912">
    <property type="entry name" value="ACT_dom"/>
</dbReference>
<evidence type="ECO:0000259" key="12">
    <source>
        <dbReference type="PROSITE" id="PS51671"/>
    </source>
</evidence>
<dbReference type="Gene3D" id="3.30.1330.90">
    <property type="entry name" value="D-3-phosphoglycerate dehydrogenase, domain 3"/>
    <property type="match status" value="1"/>
</dbReference>
<organism evidence="13 14">
    <name type="scientific">Candidatus Dehalogenimonas loeffleri</name>
    <dbReference type="NCBI Taxonomy" id="3127115"/>
    <lineage>
        <taxon>Bacteria</taxon>
        <taxon>Bacillati</taxon>
        <taxon>Chloroflexota</taxon>
        <taxon>Dehalococcoidia</taxon>
        <taxon>Dehalococcoidales</taxon>
        <taxon>Dehalococcoidaceae</taxon>
        <taxon>Dehalogenimonas</taxon>
    </lineage>
</organism>
<dbReference type="InterPro" id="IPR029752">
    <property type="entry name" value="D-isomer_DH_CS1"/>
</dbReference>
<dbReference type="CDD" id="cd12173">
    <property type="entry name" value="PGDH_4"/>
    <property type="match status" value="1"/>
</dbReference>
<evidence type="ECO:0000256" key="1">
    <source>
        <dbReference type="ARBA" id="ARBA00003800"/>
    </source>
</evidence>
<evidence type="ECO:0000256" key="9">
    <source>
        <dbReference type="ARBA" id="ARBA00048126"/>
    </source>
</evidence>
<dbReference type="SUPFAM" id="SSF55021">
    <property type="entry name" value="ACT-like"/>
    <property type="match status" value="1"/>
</dbReference>
<dbReference type="NCBIfam" id="TIGR01327">
    <property type="entry name" value="PGDH"/>
    <property type="match status" value="1"/>
</dbReference>
<keyword evidence="6 11" id="KW-0560">Oxidoreductase</keyword>
<dbReference type="PANTHER" id="PTHR42789">
    <property type="entry name" value="D-ISOMER SPECIFIC 2-HYDROXYACID DEHYDROGENASE FAMILY PROTEIN (AFU_ORTHOLOGUE AFUA_6G10090)"/>
    <property type="match status" value="1"/>
</dbReference>
<proteinExistence type="inferred from homology"/>
<dbReference type="PROSITE" id="PS00065">
    <property type="entry name" value="D_2_HYDROXYACID_DH_1"/>
    <property type="match status" value="1"/>
</dbReference>
<dbReference type="EMBL" id="CP146612">
    <property type="protein sequence ID" value="WWX25193.1"/>
    <property type="molecule type" value="Genomic_DNA"/>
</dbReference>
<dbReference type="Pfam" id="PF00389">
    <property type="entry name" value="2-Hacid_dh"/>
    <property type="match status" value="1"/>
</dbReference>
<dbReference type="InterPro" id="IPR045626">
    <property type="entry name" value="PGDH_ASB_dom"/>
</dbReference>
<keyword evidence="8 11" id="KW-0718">Serine biosynthesis</keyword>
<evidence type="ECO:0000256" key="5">
    <source>
        <dbReference type="ARBA" id="ARBA00022605"/>
    </source>
</evidence>
<dbReference type="SUPFAM" id="SSF52283">
    <property type="entry name" value="Formate/glycerate dehydrogenase catalytic domain-like"/>
    <property type="match status" value="1"/>
</dbReference>
<name>A0ABZ2J2T5_9CHLR</name>
<evidence type="ECO:0000256" key="7">
    <source>
        <dbReference type="ARBA" id="ARBA00023027"/>
    </source>
</evidence>
<dbReference type="PROSITE" id="PS00671">
    <property type="entry name" value="D_2_HYDROXYACID_DH_3"/>
    <property type="match status" value="1"/>
</dbReference>
<evidence type="ECO:0000256" key="3">
    <source>
        <dbReference type="ARBA" id="ARBA00005854"/>
    </source>
</evidence>
<keyword evidence="7 11" id="KW-0520">NAD</keyword>
<reference evidence="13 14" key="1">
    <citation type="submission" date="2024-03" db="EMBL/GenBank/DDBJ databases">
        <title>A Dehalogenimonas Isolated from Estuarine Sediments Dihaloeliminates Chlorinated Alkanes.</title>
        <authorList>
            <person name="Yang Y."/>
            <person name="Wang H."/>
        </authorList>
    </citation>
    <scope>NUCLEOTIDE SEQUENCE [LARGE SCALE GENOMIC DNA]</scope>
    <source>
        <strain evidence="13 14">W</strain>
    </source>
</reference>
<dbReference type="SUPFAM" id="SSF143548">
    <property type="entry name" value="Serine metabolism enzymes domain"/>
    <property type="match status" value="1"/>
</dbReference>
<evidence type="ECO:0000256" key="10">
    <source>
        <dbReference type="ARBA" id="ARBA00048731"/>
    </source>
</evidence>
<evidence type="ECO:0000256" key="11">
    <source>
        <dbReference type="RuleBase" id="RU363003"/>
    </source>
</evidence>
<evidence type="ECO:0000256" key="8">
    <source>
        <dbReference type="ARBA" id="ARBA00023299"/>
    </source>
</evidence>
<gene>
    <name evidence="13" type="primary">serA</name>
    <name evidence="13" type="ORF">V8247_08005</name>
</gene>
<dbReference type="EC" id="1.1.1.95" evidence="11"/>
<dbReference type="CDD" id="cd04902">
    <property type="entry name" value="ACT_3PGDH-xct"/>
    <property type="match status" value="1"/>
</dbReference>
<dbReference type="Gene3D" id="3.30.70.260">
    <property type="match status" value="1"/>
</dbReference>
<dbReference type="InterPro" id="IPR029009">
    <property type="entry name" value="ASB_dom_sf"/>
</dbReference>
<keyword evidence="14" id="KW-1185">Reference proteome</keyword>
<dbReference type="Pfam" id="PF02826">
    <property type="entry name" value="2-Hacid_dh_C"/>
    <property type="match status" value="1"/>
</dbReference>
<evidence type="ECO:0000256" key="2">
    <source>
        <dbReference type="ARBA" id="ARBA00005216"/>
    </source>
</evidence>
<comment type="pathway">
    <text evidence="2 11">Amino-acid biosynthesis; L-serine biosynthesis; L-serine from 3-phospho-D-glycerate: step 1/3.</text>
</comment>
<dbReference type="InterPro" id="IPR036291">
    <property type="entry name" value="NAD(P)-bd_dom_sf"/>
</dbReference>
<dbReference type="Proteomes" id="UP001375370">
    <property type="component" value="Chromosome"/>
</dbReference>
<sequence length="527" mass="56501">MPDNKRVLVADALSSAGVERIKAVAKVDVKTGLKLEELVAIIGDYDALLVRSQTKVTADIIAAGKKLQIIGRAGVGIDNIDINAATERGIIVVNAPTGNTISAAEHAMALMLSLARHIPRANSSLKSCQWKRADFMGTELKGKVLGVVGLGNIGSEVAKRARGFEMKVLGYDPYVTEERALTMQVELATLDRIYREADFVTLHVPLTAQTKNMIGARELALMKPTTRIINAARGGLIDEEALVAAINSNKLAGAAIDVFVKEPCTESILFGVDNIIVTPHLGASTAEAQDLATSDVVTQVIDVFEGRPARYAVNAPYIPAESLPVIAPYVKVARTLGRLLQQMAEGQFKTLGIKYSGEVSKYETQALKATVLGGVLEQISEERVNVVNADIIACKRGITVSEQKEPVCDNYQSLITIEAVTSAGPLSVAATFLRDEVHVVKVNDYWIDISPGGFFLFADHRDRPGLVGAVGNITGKADVNVSYMHLSRLKPRGQALMVLALDEALSEDGLKQVKSLDGVNSARLVNL</sequence>
<dbReference type="SUPFAM" id="SSF51735">
    <property type="entry name" value="NAD(P)-binding Rossmann-fold domains"/>
    <property type="match status" value="1"/>
</dbReference>
<dbReference type="PANTHER" id="PTHR42789:SF1">
    <property type="entry name" value="D-ISOMER SPECIFIC 2-HYDROXYACID DEHYDROGENASE FAMILY PROTEIN (AFU_ORTHOLOGUE AFUA_6G10090)"/>
    <property type="match status" value="1"/>
</dbReference>
<dbReference type="InterPro" id="IPR045865">
    <property type="entry name" value="ACT-like_dom_sf"/>
</dbReference>
<dbReference type="InterPro" id="IPR050857">
    <property type="entry name" value="D-2-hydroxyacid_DH"/>
</dbReference>
<comment type="similarity">
    <text evidence="3 11">Belongs to the D-isomer specific 2-hydroxyacid dehydrogenase family.</text>
</comment>
<evidence type="ECO:0000313" key="13">
    <source>
        <dbReference type="EMBL" id="WWX25193.1"/>
    </source>
</evidence>
<evidence type="ECO:0000256" key="4">
    <source>
        <dbReference type="ARBA" id="ARBA00021582"/>
    </source>
</evidence>
<dbReference type="Gene3D" id="3.40.50.720">
    <property type="entry name" value="NAD(P)-binding Rossmann-like Domain"/>
    <property type="match status" value="2"/>
</dbReference>
<dbReference type="PROSITE" id="PS00670">
    <property type="entry name" value="D_2_HYDROXYACID_DH_2"/>
    <property type="match status" value="1"/>
</dbReference>
<protein>
    <recommendedName>
        <fullName evidence="4 11">D-3-phosphoglycerate dehydrogenase</fullName>
        <ecNumber evidence="11">1.1.1.95</ecNumber>
    </recommendedName>
</protein>
<dbReference type="PROSITE" id="PS51671">
    <property type="entry name" value="ACT"/>
    <property type="match status" value="1"/>
</dbReference>
<feature type="domain" description="ACT" evidence="12">
    <location>
        <begin position="455"/>
        <end position="527"/>
    </location>
</feature>
<dbReference type="InterPro" id="IPR006139">
    <property type="entry name" value="D-isomer_2_OHA_DH_cat_dom"/>
</dbReference>
<dbReference type="Pfam" id="PF19304">
    <property type="entry name" value="PGDH_inter"/>
    <property type="match status" value="1"/>
</dbReference>
<comment type="catalytic activity">
    <reaction evidence="10 11">
        <text>(2R)-3-phosphoglycerate + NAD(+) = 3-phosphooxypyruvate + NADH + H(+)</text>
        <dbReference type="Rhea" id="RHEA:12641"/>
        <dbReference type="ChEBI" id="CHEBI:15378"/>
        <dbReference type="ChEBI" id="CHEBI:18110"/>
        <dbReference type="ChEBI" id="CHEBI:57540"/>
        <dbReference type="ChEBI" id="CHEBI:57945"/>
        <dbReference type="ChEBI" id="CHEBI:58272"/>
        <dbReference type="EC" id="1.1.1.95"/>
    </reaction>
</comment>
<dbReference type="GO" id="GO:0004617">
    <property type="term" value="F:phosphoglycerate dehydrogenase activity"/>
    <property type="evidence" value="ECO:0007669"/>
    <property type="project" value="UniProtKB-EC"/>
</dbReference>
<dbReference type="InterPro" id="IPR006236">
    <property type="entry name" value="PGDH"/>
</dbReference>